<gene>
    <name evidence="3" type="ORF">GGR13_002194</name>
</gene>
<evidence type="ECO:0000313" key="4">
    <source>
        <dbReference type="Proteomes" id="UP000545037"/>
    </source>
</evidence>
<organism evidence="3 4">
    <name type="scientific">Brevundimonas variabilis</name>
    <dbReference type="NCBI Taxonomy" id="74312"/>
    <lineage>
        <taxon>Bacteria</taxon>
        <taxon>Pseudomonadati</taxon>
        <taxon>Pseudomonadota</taxon>
        <taxon>Alphaproteobacteria</taxon>
        <taxon>Caulobacterales</taxon>
        <taxon>Caulobacteraceae</taxon>
        <taxon>Brevundimonas</taxon>
    </lineage>
</organism>
<evidence type="ECO:0000259" key="2">
    <source>
        <dbReference type="Pfam" id="PF13193"/>
    </source>
</evidence>
<dbReference type="InterPro" id="IPR050237">
    <property type="entry name" value="ATP-dep_AMP-bd_enzyme"/>
</dbReference>
<dbReference type="SUPFAM" id="SSF56801">
    <property type="entry name" value="Acetyl-CoA synthetase-like"/>
    <property type="match status" value="1"/>
</dbReference>
<dbReference type="PROSITE" id="PS00455">
    <property type="entry name" value="AMP_BINDING"/>
    <property type="match status" value="1"/>
</dbReference>
<proteinExistence type="predicted"/>
<keyword evidence="4" id="KW-1185">Reference proteome</keyword>
<dbReference type="AlphaFoldDB" id="A0A7W9FES8"/>
<dbReference type="Proteomes" id="UP000545037">
    <property type="component" value="Unassembled WGS sequence"/>
</dbReference>
<dbReference type="InterPro" id="IPR020845">
    <property type="entry name" value="AMP-binding_CS"/>
</dbReference>
<dbReference type="InterPro" id="IPR045851">
    <property type="entry name" value="AMP-bd_C_sf"/>
</dbReference>
<dbReference type="PANTHER" id="PTHR43767">
    <property type="entry name" value="LONG-CHAIN-FATTY-ACID--COA LIGASE"/>
    <property type="match status" value="1"/>
</dbReference>
<evidence type="ECO:0000259" key="1">
    <source>
        <dbReference type="Pfam" id="PF00501"/>
    </source>
</evidence>
<dbReference type="Gene3D" id="3.40.50.12780">
    <property type="entry name" value="N-terminal domain of ligase-like"/>
    <property type="match status" value="1"/>
</dbReference>
<feature type="domain" description="AMP-dependent synthetase/ligase" evidence="1">
    <location>
        <begin position="63"/>
        <end position="446"/>
    </location>
</feature>
<dbReference type="InterPro" id="IPR000873">
    <property type="entry name" value="AMP-dep_synth/lig_dom"/>
</dbReference>
<dbReference type="Pfam" id="PF00501">
    <property type="entry name" value="AMP-binding"/>
    <property type="match status" value="1"/>
</dbReference>
<dbReference type="EC" id="6.2.1.3" evidence="3"/>
<feature type="domain" description="AMP-binding enzyme C-terminal" evidence="2">
    <location>
        <begin position="496"/>
        <end position="572"/>
    </location>
</feature>
<accession>A0A7W9FES8</accession>
<protein>
    <submittedName>
        <fullName evidence="3">Long-chain acyl-CoA synthetase</fullName>
        <ecNumber evidence="3">6.2.1.3</ecNumber>
    </submittedName>
</protein>
<dbReference type="EMBL" id="JACHOR010000003">
    <property type="protein sequence ID" value="MBB5746590.1"/>
    <property type="molecule type" value="Genomic_DNA"/>
</dbReference>
<dbReference type="InterPro" id="IPR025110">
    <property type="entry name" value="AMP-bd_C"/>
</dbReference>
<sequence length="588" mass="63250">MPHIASQDGTSSWPAMSLAEATARVIAPGMPCETADAVIDGRTVRVWKHAPVSLGAVLAHSRIYGDRIAFVYEDERITFEAHWRAATNFAAALSEAGVVKGDRVAIVMRNLPEWPVAFYAAASLGAVVTPLNAWWTGPELAFAVRDSGSKVIILDGERYARHGPDLLALPSVTHAFVSRPVDPLIDAGVVDIEAIIGRPASWSDLPDHAGIVPDLGPEDDATLFYTSGTTGQPKGVLSTQRAVNSNIITALATQQRAFIRRGETPPPTGLAAPQYSGLISVPFFHVTGCVAILNLAMFGGSKLAMMRKWDPVQAFALIERERLASAGGVPTIAWQLLEHPARDDHDLSSLVALGWGGAPSAPELVRRIREVFPQTRAGQGWGMSETSGTFTSHNDEDYEARPTSCGPSPAVGQIRIVDPVDGKTELPIGDVGELWVSGPMTARGYWNNPEATARTFVDGWVRTGDLARVDDEGFCYVVDRLKDMLIRGGENIFCSEIENVLYEYPAIMDVAAFGLPHPTLGEEPAAAVTLKLGMVVSEADLKIFLHGRLAAYKCPVRILVLAEPLPRNPNGKILKDTLRAIAALTPAR</sequence>
<dbReference type="RefSeq" id="WP_343060354.1">
    <property type="nucleotide sequence ID" value="NZ_JACHOR010000003.1"/>
</dbReference>
<dbReference type="Pfam" id="PF13193">
    <property type="entry name" value="AMP-binding_C"/>
    <property type="match status" value="1"/>
</dbReference>
<comment type="caution">
    <text evidence="3">The sequence shown here is derived from an EMBL/GenBank/DDBJ whole genome shotgun (WGS) entry which is preliminary data.</text>
</comment>
<name>A0A7W9FES8_9CAUL</name>
<dbReference type="InterPro" id="IPR042099">
    <property type="entry name" value="ANL_N_sf"/>
</dbReference>
<dbReference type="Gene3D" id="3.30.300.30">
    <property type="match status" value="1"/>
</dbReference>
<dbReference type="PANTHER" id="PTHR43767:SF1">
    <property type="entry name" value="NONRIBOSOMAL PEPTIDE SYNTHASE PES1 (EUROFUNG)-RELATED"/>
    <property type="match status" value="1"/>
</dbReference>
<dbReference type="GO" id="GO:0004467">
    <property type="term" value="F:long-chain fatty acid-CoA ligase activity"/>
    <property type="evidence" value="ECO:0007669"/>
    <property type="project" value="UniProtKB-EC"/>
</dbReference>
<evidence type="ECO:0000313" key="3">
    <source>
        <dbReference type="EMBL" id="MBB5746590.1"/>
    </source>
</evidence>
<reference evidence="3 4" key="1">
    <citation type="submission" date="2020-08" db="EMBL/GenBank/DDBJ databases">
        <title>Genomic Encyclopedia of Type Strains, Phase IV (KMG-IV): sequencing the most valuable type-strain genomes for metagenomic binning, comparative biology and taxonomic classification.</title>
        <authorList>
            <person name="Goeker M."/>
        </authorList>
    </citation>
    <scope>NUCLEOTIDE SEQUENCE [LARGE SCALE GENOMIC DNA]</scope>
    <source>
        <strain evidence="3 4">DSM 4737</strain>
    </source>
</reference>
<keyword evidence="3" id="KW-0436">Ligase</keyword>